<keyword evidence="2" id="KW-0614">Plasmid</keyword>
<feature type="transmembrane region" description="Helical" evidence="1">
    <location>
        <begin position="78"/>
        <end position="100"/>
    </location>
</feature>
<gene>
    <name evidence="2" type="ORF">ATCC9714_PCS200141</name>
</gene>
<keyword evidence="1" id="KW-1133">Transmembrane helix</keyword>
<sequence length="282" mass="32901">MNLKILCGILILVIVIIIRWLVLKGKINKIKNSIYTIALGILLLVSLIYIGICIYMMFPYLKIFFNNGYIIETSDLPNYSSIFESIFVVLTMISSTLLGYMTYKVARNQMIISQNQINLDYNKNTVSPAILVYNHLKFKLFYDLSKLLKNNLNVLKDEKYKSPNGPVNAKEFLNQYAFHLKLSQNINDYIPYIVSSFNDNKLTMYFIALIEDINNDKPITYAFKDTYIDDSTLKETSSNLWAKIKCNILFDEIEKLEPYVNDEFYKILKEVKKLTIPKEINY</sequence>
<accession>A0ABP1XVS0</accession>
<dbReference type="RefSeq" id="WP_057544316.1">
    <property type="nucleotide sequence ID" value="NZ_CDNJ01000001.1"/>
</dbReference>
<reference evidence="2 3" key="1">
    <citation type="submission" date="2014-11" db="EMBL/GenBank/DDBJ databases">
        <authorList>
            <person name="Aslett M.A."/>
            <person name="De Silva N."/>
        </authorList>
    </citation>
    <scope>NUCLEOTIDE SEQUENCE [LARGE SCALE GENOMIC DNA]</scope>
    <source>
        <strain evidence="2 3">ATCC9714</strain>
        <plasmid evidence="2 3">pCS2</plasmid>
    </source>
</reference>
<dbReference type="EMBL" id="LN680000">
    <property type="protein sequence ID" value="CEJ75421.1"/>
    <property type="molecule type" value="Genomic_DNA"/>
</dbReference>
<name>A0ABP1XVS0_PARSO</name>
<evidence type="ECO:0000313" key="3">
    <source>
        <dbReference type="Proteomes" id="UP000032811"/>
    </source>
</evidence>
<protein>
    <submittedName>
        <fullName evidence="2">Uncharacterized protein</fullName>
    </submittedName>
</protein>
<keyword evidence="1" id="KW-0472">Membrane</keyword>
<feature type="transmembrane region" description="Helical" evidence="1">
    <location>
        <begin position="34"/>
        <end position="58"/>
    </location>
</feature>
<keyword evidence="3" id="KW-1185">Reference proteome</keyword>
<feature type="transmembrane region" description="Helical" evidence="1">
    <location>
        <begin position="6"/>
        <end position="22"/>
    </location>
</feature>
<dbReference type="Proteomes" id="UP000032811">
    <property type="component" value="Plasmid pCS2"/>
</dbReference>
<geneLocation type="plasmid" evidence="2 3">
    <name>pCS2</name>
</geneLocation>
<proteinExistence type="predicted"/>
<evidence type="ECO:0000313" key="2">
    <source>
        <dbReference type="EMBL" id="CEJ75421.1"/>
    </source>
</evidence>
<dbReference type="GeneID" id="97539286"/>
<organism evidence="2 3">
    <name type="scientific">Paraclostridium sordellii</name>
    <name type="common">Clostridium sordellii</name>
    <dbReference type="NCBI Taxonomy" id="1505"/>
    <lineage>
        <taxon>Bacteria</taxon>
        <taxon>Bacillati</taxon>
        <taxon>Bacillota</taxon>
        <taxon>Clostridia</taxon>
        <taxon>Peptostreptococcales</taxon>
        <taxon>Peptostreptococcaceae</taxon>
        <taxon>Paraclostridium</taxon>
    </lineage>
</organism>
<keyword evidence="1" id="KW-0812">Transmembrane</keyword>
<evidence type="ECO:0000256" key="1">
    <source>
        <dbReference type="SAM" id="Phobius"/>
    </source>
</evidence>